<dbReference type="SUPFAM" id="SSF53300">
    <property type="entry name" value="vWA-like"/>
    <property type="match status" value="1"/>
</dbReference>
<protein>
    <recommendedName>
        <fullName evidence="1">DUF58 domain-containing protein</fullName>
    </recommendedName>
</protein>
<sequence length="198" mass="22649">QQQMKGEVGVEVSALLAFSAIQNNDRVGLLIFTDEVEVFVPPKKGRKHVLRVIRELLYFQPQGRRTSIAGALEYLGRVLHRRSVVFVVSDFQDVGYETALRHLSRRHDLIAVSLSDPREWRLPDVGFINLQDAETGEQVLVDSGHQGVREFYAAEQEAAVERRDVLFRKTGVDEIAIDATKPYVDPLIHFFRARMKRH</sequence>
<dbReference type="Gene3D" id="3.40.50.410">
    <property type="entry name" value="von Willebrand factor, type A domain"/>
    <property type="match status" value="1"/>
</dbReference>
<accession>A0A382HFT9</accession>
<dbReference type="Pfam" id="PF01882">
    <property type="entry name" value="DUF58"/>
    <property type="match status" value="1"/>
</dbReference>
<gene>
    <name evidence="2" type="ORF">METZ01_LOCUS239014</name>
</gene>
<evidence type="ECO:0000259" key="1">
    <source>
        <dbReference type="Pfam" id="PF01882"/>
    </source>
</evidence>
<evidence type="ECO:0000313" key="2">
    <source>
        <dbReference type="EMBL" id="SVB86160.1"/>
    </source>
</evidence>
<dbReference type="AlphaFoldDB" id="A0A382HFT9"/>
<organism evidence="2">
    <name type="scientific">marine metagenome</name>
    <dbReference type="NCBI Taxonomy" id="408172"/>
    <lineage>
        <taxon>unclassified sequences</taxon>
        <taxon>metagenomes</taxon>
        <taxon>ecological metagenomes</taxon>
    </lineage>
</organism>
<feature type="domain" description="DUF58" evidence="1">
    <location>
        <begin position="2"/>
        <end position="158"/>
    </location>
</feature>
<reference evidence="2" key="1">
    <citation type="submission" date="2018-05" db="EMBL/GenBank/DDBJ databases">
        <authorList>
            <person name="Lanie J.A."/>
            <person name="Ng W.-L."/>
            <person name="Kazmierczak K.M."/>
            <person name="Andrzejewski T.M."/>
            <person name="Davidsen T.M."/>
            <person name="Wayne K.J."/>
            <person name="Tettelin H."/>
            <person name="Glass J.I."/>
            <person name="Rusch D."/>
            <person name="Podicherti R."/>
            <person name="Tsui H.-C.T."/>
            <person name="Winkler M.E."/>
        </authorList>
    </citation>
    <scope>NUCLEOTIDE SEQUENCE</scope>
</reference>
<feature type="non-terminal residue" evidence="2">
    <location>
        <position position="1"/>
    </location>
</feature>
<dbReference type="EMBL" id="UINC01061027">
    <property type="protein sequence ID" value="SVB86160.1"/>
    <property type="molecule type" value="Genomic_DNA"/>
</dbReference>
<dbReference type="PANTHER" id="PTHR33608">
    <property type="entry name" value="BLL2464 PROTEIN"/>
    <property type="match status" value="1"/>
</dbReference>
<dbReference type="PANTHER" id="PTHR33608:SF6">
    <property type="entry name" value="BLL2464 PROTEIN"/>
    <property type="match status" value="1"/>
</dbReference>
<proteinExistence type="predicted"/>
<name>A0A382HFT9_9ZZZZ</name>
<dbReference type="InterPro" id="IPR002881">
    <property type="entry name" value="DUF58"/>
</dbReference>
<dbReference type="InterPro" id="IPR036465">
    <property type="entry name" value="vWFA_dom_sf"/>
</dbReference>